<dbReference type="AlphaFoldDB" id="A0AA40JQ43"/>
<protein>
    <submittedName>
        <fullName evidence="1">Uncharacterized protein</fullName>
    </submittedName>
</protein>
<dbReference type="Proteomes" id="UP000032274">
    <property type="component" value="Unassembled WGS sequence"/>
</dbReference>
<gene>
    <name evidence="1" type="ORF">QU38_02095</name>
</gene>
<feature type="non-terminal residue" evidence="1">
    <location>
        <position position="158"/>
    </location>
</feature>
<evidence type="ECO:0000313" key="2">
    <source>
        <dbReference type="Proteomes" id="UP000032274"/>
    </source>
</evidence>
<evidence type="ECO:0000313" key="1">
    <source>
        <dbReference type="EMBL" id="KIU01349.1"/>
    </source>
</evidence>
<feature type="non-terminal residue" evidence="1">
    <location>
        <position position="1"/>
    </location>
</feature>
<proteinExistence type="predicted"/>
<dbReference type="EMBL" id="JXIG01000452">
    <property type="protein sequence ID" value="KIU01349.1"/>
    <property type="molecule type" value="Genomic_DNA"/>
</dbReference>
<name>A0AA40JQ43_STAAU</name>
<accession>A0AA40JQ43</accession>
<comment type="caution">
    <text evidence="1">The sequence shown here is derived from an EMBL/GenBank/DDBJ whole genome shotgun (WGS) entry which is preliminary data.</text>
</comment>
<sequence>DAVQREDPSGLFGQLIDRARDETEILPPLGNAVGIQRINAQEILDRPGFPVAGADALAPSLVAQQVRCDPEDIGIRHRRLALRIAHDAEEDVLGEILGFGQRLHTSCEECDQRPAQTPVVLRQFLSHGLGQSLRTLRQHNAQLRGIRNGKIMGIDASV</sequence>
<reference evidence="1 2" key="1">
    <citation type="submission" date="2015-01" db="EMBL/GenBank/DDBJ databases">
        <title>Characterization of Swiss Staphylococcus aureus strains involved in food poisoning.</title>
        <authorList>
            <person name="Crovadore J."/>
            <person name="Chablais R."/>
            <person name="Tonacini J."/>
            <person name="Schnyder B."/>
            <person name="Lefort F."/>
        </authorList>
    </citation>
    <scope>NUCLEOTIDE SEQUENCE [LARGE SCALE GENOMIC DNA]</scope>
    <source>
        <strain evidence="1 2">SA-120</strain>
    </source>
</reference>
<organism evidence="1 2">
    <name type="scientific">Staphylococcus aureus</name>
    <dbReference type="NCBI Taxonomy" id="1280"/>
    <lineage>
        <taxon>Bacteria</taxon>
        <taxon>Bacillati</taxon>
        <taxon>Bacillota</taxon>
        <taxon>Bacilli</taxon>
        <taxon>Bacillales</taxon>
        <taxon>Staphylococcaceae</taxon>
        <taxon>Staphylococcus</taxon>
    </lineage>
</organism>